<gene>
    <name evidence="2" type="ORF">ACFODK_07225</name>
</gene>
<feature type="region of interest" description="Disordered" evidence="1">
    <location>
        <begin position="61"/>
        <end position="86"/>
    </location>
</feature>
<comment type="caution">
    <text evidence="2">The sequence shown here is derived from an EMBL/GenBank/DDBJ whole genome shotgun (WGS) entry which is preliminary data.</text>
</comment>
<dbReference type="EMBL" id="JBHRSU010000024">
    <property type="protein sequence ID" value="MFC3100673.1"/>
    <property type="molecule type" value="Genomic_DNA"/>
</dbReference>
<dbReference type="Gene3D" id="1.10.238.160">
    <property type="match status" value="1"/>
</dbReference>
<evidence type="ECO:0000256" key="1">
    <source>
        <dbReference type="SAM" id="MobiDB-lite"/>
    </source>
</evidence>
<dbReference type="PANTHER" id="PTHR36154">
    <property type="entry name" value="DNA-BINDING TRANSCRIPTIONAL ACTIVATOR ALPA"/>
    <property type="match status" value="1"/>
</dbReference>
<dbReference type="Pfam" id="PF05930">
    <property type="entry name" value="Phage_AlpA"/>
    <property type="match status" value="1"/>
</dbReference>
<reference evidence="3" key="1">
    <citation type="journal article" date="2019" name="Int. J. Syst. Evol. Microbiol.">
        <title>The Global Catalogue of Microorganisms (GCM) 10K type strain sequencing project: providing services to taxonomists for standard genome sequencing and annotation.</title>
        <authorList>
            <consortium name="The Broad Institute Genomics Platform"/>
            <consortium name="The Broad Institute Genome Sequencing Center for Infectious Disease"/>
            <person name="Wu L."/>
            <person name="Ma J."/>
        </authorList>
    </citation>
    <scope>NUCLEOTIDE SEQUENCE [LARGE SCALE GENOMIC DNA]</scope>
    <source>
        <strain evidence="3">KCTC 52606</strain>
    </source>
</reference>
<organism evidence="2 3">
    <name type="scientific">Alteraurantiacibacter lauratis</name>
    <dbReference type="NCBI Taxonomy" id="2054627"/>
    <lineage>
        <taxon>Bacteria</taxon>
        <taxon>Pseudomonadati</taxon>
        <taxon>Pseudomonadota</taxon>
        <taxon>Alphaproteobacteria</taxon>
        <taxon>Sphingomonadales</taxon>
        <taxon>Erythrobacteraceae</taxon>
        <taxon>Alteraurantiacibacter</taxon>
    </lineage>
</organism>
<evidence type="ECO:0000313" key="2">
    <source>
        <dbReference type="EMBL" id="MFC3100673.1"/>
    </source>
</evidence>
<sequence length="86" mass="9649">MAERFLTMKQVMGQVALSKTELYRKIKAGVFPRPVPLGTQKVAFVESEVAAWMEDRLRARADGEGAERRSQQGREAVEARQDRGNG</sequence>
<dbReference type="InterPro" id="IPR010260">
    <property type="entry name" value="AlpA"/>
</dbReference>
<keyword evidence="3" id="KW-1185">Reference proteome</keyword>
<dbReference type="Proteomes" id="UP001595378">
    <property type="component" value="Unassembled WGS sequence"/>
</dbReference>
<accession>A0ABV7ED77</accession>
<proteinExistence type="predicted"/>
<name>A0ABV7ED77_9SPHN</name>
<protein>
    <submittedName>
        <fullName evidence="2">Helix-turn-helix transcriptional regulator</fullName>
    </submittedName>
</protein>
<dbReference type="RefSeq" id="WP_336920579.1">
    <property type="nucleotide sequence ID" value="NZ_JBANRN010000020.1"/>
</dbReference>
<dbReference type="PANTHER" id="PTHR36154:SF1">
    <property type="entry name" value="DNA-BINDING TRANSCRIPTIONAL ACTIVATOR ALPA"/>
    <property type="match status" value="1"/>
</dbReference>
<dbReference type="InterPro" id="IPR052931">
    <property type="entry name" value="Prophage_regulatory_activator"/>
</dbReference>
<evidence type="ECO:0000313" key="3">
    <source>
        <dbReference type="Proteomes" id="UP001595378"/>
    </source>
</evidence>